<proteinExistence type="predicted"/>
<protein>
    <submittedName>
        <fullName evidence="2">Uncharacterized protein</fullName>
    </submittedName>
</protein>
<organism evidence="2 3">
    <name type="scientific">Tenebrio molitor</name>
    <name type="common">Yellow mealworm beetle</name>
    <dbReference type="NCBI Taxonomy" id="7067"/>
    <lineage>
        <taxon>Eukaryota</taxon>
        <taxon>Metazoa</taxon>
        <taxon>Ecdysozoa</taxon>
        <taxon>Arthropoda</taxon>
        <taxon>Hexapoda</taxon>
        <taxon>Insecta</taxon>
        <taxon>Pterygota</taxon>
        <taxon>Neoptera</taxon>
        <taxon>Endopterygota</taxon>
        <taxon>Coleoptera</taxon>
        <taxon>Polyphaga</taxon>
        <taxon>Cucujiformia</taxon>
        <taxon>Tenebrionidae</taxon>
        <taxon>Tenebrio</taxon>
    </lineage>
</organism>
<sequence>MGVGGRAKCPGAPSHHLKGGEDRQKKELERKNRRPKSASSEICVHSSDPAAPPAPTRRTAAKKHPQVRHPCRIFLTFPLTSWSSGWPTHGNYKEGGAPGVTRGVVRELFDPSPAFFKGKNVAFTINTCCDSASRKLLVRELALDFQQVGFYKVDNTDRLKHWSSNNYLVLDLRDCPSSFDVLCQVRNRSEKKLATGCISPEPIESLRLPPEIFDTGGQLGVVSSLGGFGRVSEPPELRVFCRSFRWRVSAFVSTVQSGKN</sequence>
<dbReference type="Proteomes" id="UP000719412">
    <property type="component" value="Unassembled WGS sequence"/>
</dbReference>
<name>A0A8J6LCM4_TENMO</name>
<reference evidence="2" key="1">
    <citation type="journal article" date="2020" name="J Insects Food Feed">
        <title>The yellow mealworm (Tenebrio molitor) genome: a resource for the emerging insects as food and feed industry.</title>
        <authorList>
            <person name="Eriksson T."/>
            <person name="Andere A."/>
            <person name="Kelstrup H."/>
            <person name="Emery V."/>
            <person name="Picard C."/>
        </authorList>
    </citation>
    <scope>NUCLEOTIDE SEQUENCE</scope>
    <source>
        <strain evidence="2">Stoneville</strain>
        <tissue evidence="2">Whole head</tissue>
    </source>
</reference>
<reference evidence="2" key="2">
    <citation type="submission" date="2021-08" db="EMBL/GenBank/DDBJ databases">
        <authorList>
            <person name="Eriksson T."/>
        </authorList>
    </citation>
    <scope>NUCLEOTIDE SEQUENCE</scope>
    <source>
        <strain evidence="2">Stoneville</strain>
        <tissue evidence="2">Whole head</tissue>
    </source>
</reference>
<dbReference type="AlphaFoldDB" id="A0A8J6LCM4"/>
<keyword evidence="3" id="KW-1185">Reference proteome</keyword>
<comment type="caution">
    <text evidence="2">The sequence shown here is derived from an EMBL/GenBank/DDBJ whole genome shotgun (WGS) entry which is preliminary data.</text>
</comment>
<evidence type="ECO:0000256" key="1">
    <source>
        <dbReference type="SAM" id="MobiDB-lite"/>
    </source>
</evidence>
<evidence type="ECO:0000313" key="2">
    <source>
        <dbReference type="EMBL" id="KAH0815630.1"/>
    </source>
</evidence>
<gene>
    <name evidence="2" type="ORF">GEV33_007160</name>
</gene>
<feature type="region of interest" description="Disordered" evidence="1">
    <location>
        <begin position="1"/>
        <end position="66"/>
    </location>
</feature>
<evidence type="ECO:0000313" key="3">
    <source>
        <dbReference type="Proteomes" id="UP000719412"/>
    </source>
</evidence>
<accession>A0A8J6LCM4</accession>
<dbReference type="EMBL" id="JABDTM020022845">
    <property type="protein sequence ID" value="KAH0815630.1"/>
    <property type="molecule type" value="Genomic_DNA"/>
</dbReference>
<feature type="compositionally biased region" description="Basic and acidic residues" evidence="1">
    <location>
        <begin position="18"/>
        <end position="30"/>
    </location>
</feature>